<accession>A0A8S9FJR9</accession>
<name>A0A8S9FJR9_BRACR</name>
<dbReference type="AlphaFoldDB" id="A0A8S9FJR9"/>
<proteinExistence type="predicted"/>
<comment type="caution">
    <text evidence="1">The sequence shown here is derived from an EMBL/GenBank/DDBJ whole genome shotgun (WGS) entry which is preliminary data.</text>
</comment>
<evidence type="ECO:0000313" key="1">
    <source>
        <dbReference type="EMBL" id="KAF2530962.1"/>
    </source>
</evidence>
<dbReference type="EMBL" id="QGKY02002305">
    <property type="protein sequence ID" value="KAF2530962.1"/>
    <property type="molecule type" value="Genomic_DNA"/>
</dbReference>
<organism evidence="1">
    <name type="scientific">Brassica cretica</name>
    <name type="common">Mustard</name>
    <dbReference type="NCBI Taxonomy" id="69181"/>
    <lineage>
        <taxon>Eukaryota</taxon>
        <taxon>Viridiplantae</taxon>
        <taxon>Streptophyta</taxon>
        <taxon>Embryophyta</taxon>
        <taxon>Tracheophyta</taxon>
        <taxon>Spermatophyta</taxon>
        <taxon>Magnoliopsida</taxon>
        <taxon>eudicotyledons</taxon>
        <taxon>Gunneridae</taxon>
        <taxon>Pentapetalae</taxon>
        <taxon>rosids</taxon>
        <taxon>malvids</taxon>
        <taxon>Brassicales</taxon>
        <taxon>Brassicaceae</taxon>
        <taxon>Brassiceae</taxon>
        <taxon>Brassica</taxon>
    </lineage>
</organism>
<reference evidence="1" key="1">
    <citation type="submission" date="2019-12" db="EMBL/GenBank/DDBJ databases">
        <title>Genome sequencing and annotation of Brassica cretica.</title>
        <authorList>
            <person name="Studholme D.J."/>
            <person name="Sarris P.F."/>
        </authorList>
    </citation>
    <scope>NUCLEOTIDE SEQUENCE</scope>
    <source>
        <strain evidence="1">PFS-102/07</strain>
        <tissue evidence="1">Leaf</tissue>
    </source>
</reference>
<sequence length="122" mass="13779">MLNFPIFFKKILSLVRTLGPADTSEAKEMKGKQSGWPVCCEMKPLYFKVKEKKKDVYLQQEGSYFEPSERYIGELSQPPSTEIRSVTPPPSHALGHQCVCDVETSPGQEFQPENRSNAPTRA</sequence>
<protein>
    <submittedName>
        <fullName evidence="1">Uncharacterized protein</fullName>
    </submittedName>
</protein>
<gene>
    <name evidence="1" type="ORF">F2Q70_00030862</name>
</gene>